<dbReference type="EMBL" id="ML986503">
    <property type="protein sequence ID" value="KAF2274380.1"/>
    <property type="molecule type" value="Genomic_DNA"/>
</dbReference>
<sequence length="522" mass="56986">MATTYEPADPIAKGTFATAKQSLSDLFKWKQRVVVTNEDGEEHTVWESPEPLKDPFSLLAQLHAKDWLYFIVGFSAWTADAFDFHALSIQTTKLAKYYHRTNTDITTAITLTLLLRSVGAAVFGLAGDKFGRKWPMVANMIVLGLLQVATIYCGTFRQFLAVRSLFGLFMGGVYGNAIAMALENCPVNARGLMSGILQQGYSCGYVLAACANLGVGGSVNSWKTVFWVGAGLSIGVGLVRILFPESKQFIEAKRLGKTKKSHGVFFRETKKMLIQEWRMCVYCVILMTWFNYYSHTSQDSYTTFMLTQKHMTNAPATRASILMKTGACVGGTIIGYISQWFGRRRTIIVAALISGFMIPAWILPEGERSLSATGFFMQFFVQGAWGVIPIHLNELSPPAFRSSFPGITYQLGNMISSPSAQIVNAIAESHLIRTSKGKLASAYGPTMGIATAIIALGIVVTTALGPEKRGRKFETVGPPVAVDGSDVEKGSLGDGESYKEKDGGVRAVEDVGEEKGQRKVEV</sequence>
<dbReference type="Pfam" id="PF07690">
    <property type="entry name" value="MFS_1"/>
    <property type="match status" value="1"/>
</dbReference>
<dbReference type="Proteomes" id="UP000800097">
    <property type="component" value="Unassembled WGS sequence"/>
</dbReference>
<dbReference type="CDD" id="cd17316">
    <property type="entry name" value="MFS_SV2_like"/>
    <property type="match status" value="1"/>
</dbReference>
<keyword evidence="3 6" id="KW-1133">Transmembrane helix</keyword>
<evidence type="ECO:0000313" key="8">
    <source>
        <dbReference type="EMBL" id="KAF2274380.1"/>
    </source>
</evidence>
<evidence type="ECO:0000256" key="3">
    <source>
        <dbReference type="ARBA" id="ARBA00022989"/>
    </source>
</evidence>
<dbReference type="FunFam" id="1.20.1250.20:FF:000465">
    <property type="entry name" value="Carboxylic acid transporter protein homolog"/>
    <property type="match status" value="1"/>
</dbReference>
<evidence type="ECO:0000259" key="7">
    <source>
        <dbReference type="PROSITE" id="PS50850"/>
    </source>
</evidence>
<organism evidence="8 9">
    <name type="scientific">Westerdykella ornata</name>
    <dbReference type="NCBI Taxonomy" id="318751"/>
    <lineage>
        <taxon>Eukaryota</taxon>
        <taxon>Fungi</taxon>
        <taxon>Dikarya</taxon>
        <taxon>Ascomycota</taxon>
        <taxon>Pezizomycotina</taxon>
        <taxon>Dothideomycetes</taxon>
        <taxon>Pleosporomycetidae</taxon>
        <taxon>Pleosporales</taxon>
        <taxon>Sporormiaceae</taxon>
        <taxon>Westerdykella</taxon>
    </lineage>
</organism>
<evidence type="ECO:0000313" key="9">
    <source>
        <dbReference type="Proteomes" id="UP000800097"/>
    </source>
</evidence>
<name>A0A6A6JCN0_WESOR</name>
<reference evidence="8" key="1">
    <citation type="journal article" date="2020" name="Stud. Mycol.">
        <title>101 Dothideomycetes genomes: a test case for predicting lifestyles and emergence of pathogens.</title>
        <authorList>
            <person name="Haridas S."/>
            <person name="Albert R."/>
            <person name="Binder M."/>
            <person name="Bloem J."/>
            <person name="Labutti K."/>
            <person name="Salamov A."/>
            <person name="Andreopoulos B."/>
            <person name="Baker S."/>
            <person name="Barry K."/>
            <person name="Bills G."/>
            <person name="Bluhm B."/>
            <person name="Cannon C."/>
            <person name="Castanera R."/>
            <person name="Culley D."/>
            <person name="Daum C."/>
            <person name="Ezra D."/>
            <person name="Gonzalez J."/>
            <person name="Henrissat B."/>
            <person name="Kuo A."/>
            <person name="Liang C."/>
            <person name="Lipzen A."/>
            <person name="Lutzoni F."/>
            <person name="Magnuson J."/>
            <person name="Mondo S."/>
            <person name="Nolan M."/>
            <person name="Ohm R."/>
            <person name="Pangilinan J."/>
            <person name="Park H.-J."/>
            <person name="Ramirez L."/>
            <person name="Alfaro M."/>
            <person name="Sun H."/>
            <person name="Tritt A."/>
            <person name="Yoshinaga Y."/>
            <person name="Zwiers L.-H."/>
            <person name="Turgeon B."/>
            <person name="Goodwin S."/>
            <person name="Spatafora J."/>
            <person name="Crous P."/>
            <person name="Grigoriev I."/>
        </authorList>
    </citation>
    <scope>NUCLEOTIDE SEQUENCE</scope>
    <source>
        <strain evidence="8">CBS 379.55</strain>
    </source>
</reference>
<dbReference type="AlphaFoldDB" id="A0A6A6JCN0"/>
<dbReference type="GeneID" id="54554270"/>
<keyword evidence="2 6" id="KW-0812">Transmembrane</keyword>
<feature type="compositionally biased region" description="Basic and acidic residues" evidence="5">
    <location>
        <begin position="486"/>
        <end position="522"/>
    </location>
</feature>
<dbReference type="SUPFAM" id="SSF103473">
    <property type="entry name" value="MFS general substrate transporter"/>
    <property type="match status" value="1"/>
</dbReference>
<evidence type="ECO:0000256" key="5">
    <source>
        <dbReference type="SAM" id="MobiDB-lite"/>
    </source>
</evidence>
<evidence type="ECO:0000256" key="2">
    <source>
        <dbReference type="ARBA" id="ARBA00022692"/>
    </source>
</evidence>
<feature type="transmembrane region" description="Helical" evidence="6">
    <location>
        <begin position="108"/>
        <end position="127"/>
    </location>
</feature>
<feature type="domain" description="Major facilitator superfamily (MFS) profile" evidence="7">
    <location>
        <begin position="69"/>
        <end position="469"/>
    </location>
</feature>
<feature type="transmembrane region" description="Helical" evidence="6">
    <location>
        <begin position="277"/>
        <end position="294"/>
    </location>
</feature>
<dbReference type="OrthoDB" id="5296287at2759"/>
<keyword evidence="4 6" id="KW-0472">Membrane</keyword>
<evidence type="ECO:0000256" key="6">
    <source>
        <dbReference type="SAM" id="Phobius"/>
    </source>
</evidence>
<feature type="transmembrane region" description="Helical" evidence="6">
    <location>
        <begin position="442"/>
        <end position="464"/>
    </location>
</feature>
<feature type="transmembrane region" description="Helical" evidence="6">
    <location>
        <begin position="165"/>
        <end position="182"/>
    </location>
</feature>
<feature type="transmembrane region" description="Helical" evidence="6">
    <location>
        <begin position="346"/>
        <end position="363"/>
    </location>
</feature>
<dbReference type="InterPro" id="IPR036259">
    <property type="entry name" value="MFS_trans_sf"/>
</dbReference>
<feature type="transmembrane region" description="Helical" evidence="6">
    <location>
        <begin position="133"/>
        <end position="153"/>
    </location>
</feature>
<protein>
    <submittedName>
        <fullName evidence="8">MFS general substrate transporter</fullName>
    </submittedName>
</protein>
<dbReference type="FunFam" id="1.20.1250.20:FF:000395">
    <property type="entry name" value="Carboxylic acid transporter protein homolog"/>
    <property type="match status" value="1"/>
</dbReference>
<dbReference type="GO" id="GO:0046943">
    <property type="term" value="F:carboxylic acid transmembrane transporter activity"/>
    <property type="evidence" value="ECO:0007669"/>
    <property type="project" value="TreeGrafter"/>
</dbReference>
<proteinExistence type="predicted"/>
<dbReference type="PROSITE" id="PS50850">
    <property type="entry name" value="MFS"/>
    <property type="match status" value="1"/>
</dbReference>
<dbReference type="RefSeq" id="XP_033651919.1">
    <property type="nucleotide sequence ID" value="XM_033801095.1"/>
</dbReference>
<evidence type="ECO:0000256" key="4">
    <source>
        <dbReference type="ARBA" id="ARBA00023136"/>
    </source>
</evidence>
<feature type="transmembrane region" description="Helical" evidence="6">
    <location>
        <begin position="375"/>
        <end position="392"/>
    </location>
</feature>
<keyword evidence="9" id="KW-1185">Reference proteome</keyword>
<comment type="subcellular location">
    <subcellularLocation>
        <location evidence="1">Membrane</location>
        <topology evidence="1">Multi-pass membrane protein</topology>
    </subcellularLocation>
</comment>
<evidence type="ECO:0000256" key="1">
    <source>
        <dbReference type="ARBA" id="ARBA00004141"/>
    </source>
</evidence>
<dbReference type="GO" id="GO:0005886">
    <property type="term" value="C:plasma membrane"/>
    <property type="evidence" value="ECO:0007669"/>
    <property type="project" value="TreeGrafter"/>
</dbReference>
<dbReference type="InterPro" id="IPR020846">
    <property type="entry name" value="MFS_dom"/>
</dbReference>
<dbReference type="PANTHER" id="PTHR23508">
    <property type="entry name" value="CARBOXYLIC ACID TRANSPORTER PROTEIN HOMOLOG"/>
    <property type="match status" value="1"/>
</dbReference>
<dbReference type="PANTHER" id="PTHR23508:SF9">
    <property type="entry name" value="CARBOXYLIC ACID TRANSPORT PROTEIN (AFU_ORTHOLOGUE AFUA_2G09450)"/>
    <property type="match status" value="1"/>
</dbReference>
<feature type="transmembrane region" description="Helical" evidence="6">
    <location>
        <begin position="224"/>
        <end position="243"/>
    </location>
</feature>
<feature type="region of interest" description="Disordered" evidence="5">
    <location>
        <begin position="470"/>
        <end position="522"/>
    </location>
</feature>
<gene>
    <name evidence="8" type="ORF">EI97DRAFT_460238</name>
</gene>
<accession>A0A6A6JCN0</accession>
<dbReference type="Gene3D" id="1.20.1250.20">
    <property type="entry name" value="MFS general substrate transporter like domains"/>
    <property type="match status" value="2"/>
</dbReference>
<dbReference type="InterPro" id="IPR011701">
    <property type="entry name" value="MFS"/>
</dbReference>